<evidence type="ECO:0000313" key="1">
    <source>
        <dbReference type="EMBL" id="CAH1453236.1"/>
    </source>
</evidence>
<proteinExistence type="predicted"/>
<evidence type="ECO:0000313" key="2">
    <source>
        <dbReference type="Proteomes" id="UP001157418"/>
    </source>
</evidence>
<reference evidence="1 2" key="1">
    <citation type="submission" date="2022-01" db="EMBL/GenBank/DDBJ databases">
        <authorList>
            <person name="Xiong W."/>
            <person name="Schranz E."/>
        </authorList>
    </citation>
    <scope>NUCLEOTIDE SEQUENCE [LARGE SCALE GENOMIC DNA]</scope>
</reference>
<dbReference type="AlphaFoldDB" id="A0AAU9PS51"/>
<protein>
    <submittedName>
        <fullName evidence="1">Uncharacterized protein</fullName>
    </submittedName>
</protein>
<keyword evidence="2" id="KW-1185">Reference proteome</keyword>
<dbReference type="EMBL" id="CAKMRJ010005745">
    <property type="protein sequence ID" value="CAH1453236.1"/>
    <property type="molecule type" value="Genomic_DNA"/>
</dbReference>
<organism evidence="1 2">
    <name type="scientific">Lactuca virosa</name>
    <dbReference type="NCBI Taxonomy" id="75947"/>
    <lineage>
        <taxon>Eukaryota</taxon>
        <taxon>Viridiplantae</taxon>
        <taxon>Streptophyta</taxon>
        <taxon>Embryophyta</taxon>
        <taxon>Tracheophyta</taxon>
        <taxon>Spermatophyta</taxon>
        <taxon>Magnoliopsida</taxon>
        <taxon>eudicotyledons</taxon>
        <taxon>Gunneridae</taxon>
        <taxon>Pentapetalae</taxon>
        <taxon>asterids</taxon>
        <taxon>campanulids</taxon>
        <taxon>Asterales</taxon>
        <taxon>Asteraceae</taxon>
        <taxon>Cichorioideae</taxon>
        <taxon>Cichorieae</taxon>
        <taxon>Lactucinae</taxon>
        <taxon>Lactuca</taxon>
    </lineage>
</organism>
<accession>A0AAU9PS51</accession>
<dbReference type="Proteomes" id="UP001157418">
    <property type="component" value="Unassembled WGS sequence"/>
</dbReference>
<gene>
    <name evidence="1" type="ORF">LVIROSA_LOCUS38496</name>
</gene>
<sequence>MEGFATGKRGGDTWGRFSSAFKPPTRLLSSIKGVIDLGYISTPPPDPLATDLNISEGFYKNDVEMVKFVARFSIVFAFSNDGYELRDTDTMTLG</sequence>
<name>A0AAU9PS51_9ASTR</name>
<comment type="caution">
    <text evidence="1">The sequence shown here is derived from an EMBL/GenBank/DDBJ whole genome shotgun (WGS) entry which is preliminary data.</text>
</comment>